<keyword evidence="4" id="KW-1185">Reference proteome</keyword>
<feature type="transmembrane region" description="Helical" evidence="2">
    <location>
        <begin position="300"/>
        <end position="321"/>
    </location>
</feature>
<feature type="transmembrane region" description="Helical" evidence="2">
    <location>
        <begin position="205"/>
        <end position="234"/>
    </location>
</feature>
<evidence type="ECO:0000256" key="1">
    <source>
        <dbReference type="SAM" id="MobiDB-lite"/>
    </source>
</evidence>
<feature type="transmembrane region" description="Helical" evidence="2">
    <location>
        <begin position="259"/>
        <end position="280"/>
    </location>
</feature>
<dbReference type="EMBL" id="KB445818">
    <property type="protein sequence ID" value="EMD31512.1"/>
    <property type="molecule type" value="Genomic_DNA"/>
</dbReference>
<evidence type="ECO:0000313" key="3">
    <source>
        <dbReference type="EMBL" id="EMD31512.1"/>
    </source>
</evidence>
<sequence length="327" mass="35628">MPVTLSRPPPSTPRSWGFQCQCSHCAGFSHSHTPPTVLPTHMTLRGRELPSNLQSEEKSHIASHPLPTTPTILPDTLSGNPARPSPIFRPHDDTLPLFVQDSDPIWTRTSFCSERTLVPNTESVNIILEKSTTDARRDRPNYLQETADALWQWIRIPLIPICHFIIHTVGFTSIAILLSLLSLFFSAIWHVHHVDDFTGARARSLVVFASLGSIVPGSLAGTLWFLAAYVLSGLDLETSSARSRSHLCRTFDLKQLRDAVCTMTLGLAVICILAAGFVSLPLGAVMLRHCSLAQGVNMRHLAMFAAAGGGSTAVGILVSLLKCNSAR</sequence>
<keyword evidence="2" id="KW-0812">Transmembrane</keyword>
<keyword evidence="2" id="KW-1133">Transmembrane helix</keyword>
<dbReference type="HOGENOM" id="CLU_849917_0_0_1"/>
<evidence type="ECO:0000256" key="2">
    <source>
        <dbReference type="SAM" id="Phobius"/>
    </source>
</evidence>
<accession>M2QZV3</accession>
<feature type="region of interest" description="Disordered" evidence="1">
    <location>
        <begin position="51"/>
        <end position="86"/>
    </location>
</feature>
<keyword evidence="2" id="KW-0472">Membrane</keyword>
<name>M2QZV3_CERS8</name>
<feature type="transmembrane region" description="Helical" evidence="2">
    <location>
        <begin position="164"/>
        <end position="185"/>
    </location>
</feature>
<protein>
    <submittedName>
        <fullName evidence="3">Uncharacterized protein</fullName>
    </submittedName>
</protein>
<gene>
    <name evidence="3" type="ORF">CERSUDRAFT_127377</name>
</gene>
<evidence type="ECO:0000313" key="4">
    <source>
        <dbReference type="Proteomes" id="UP000016930"/>
    </source>
</evidence>
<dbReference type="AlphaFoldDB" id="M2QZV3"/>
<reference evidence="3 4" key="1">
    <citation type="journal article" date="2012" name="Proc. Natl. Acad. Sci. U.S.A.">
        <title>Comparative genomics of Ceriporiopsis subvermispora and Phanerochaete chrysosporium provide insight into selective ligninolysis.</title>
        <authorList>
            <person name="Fernandez-Fueyo E."/>
            <person name="Ruiz-Duenas F.J."/>
            <person name="Ferreira P."/>
            <person name="Floudas D."/>
            <person name="Hibbett D.S."/>
            <person name="Canessa P."/>
            <person name="Larrondo L.F."/>
            <person name="James T.Y."/>
            <person name="Seelenfreund D."/>
            <person name="Lobos S."/>
            <person name="Polanco R."/>
            <person name="Tello M."/>
            <person name="Honda Y."/>
            <person name="Watanabe T."/>
            <person name="Watanabe T."/>
            <person name="Ryu J.S."/>
            <person name="Kubicek C.P."/>
            <person name="Schmoll M."/>
            <person name="Gaskell J."/>
            <person name="Hammel K.E."/>
            <person name="St John F.J."/>
            <person name="Vanden Wymelenberg A."/>
            <person name="Sabat G."/>
            <person name="Splinter BonDurant S."/>
            <person name="Syed K."/>
            <person name="Yadav J.S."/>
            <person name="Doddapaneni H."/>
            <person name="Subramanian V."/>
            <person name="Lavin J.L."/>
            <person name="Oguiza J.A."/>
            <person name="Perez G."/>
            <person name="Pisabarro A.G."/>
            <person name="Ramirez L."/>
            <person name="Santoyo F."/>
            <person name="Master E."/>
            <person name="Coutinho P.M."/>
            <person name="Henrissat B."/>
            <person name="Lombard V."/>
            <person name="Magnuson J.K."/>
            <person name="Kuees U."/>
            <person name="Hori C."/>
            <person name="Igarashi K."/>
            <person name="Samejima M."/>
            <person name="Held B.W."/>
            <person name="Barry K.W."/>
            <person name="LaButti K.M."/>
            <person name="Lapidus A."/>
            <person name="Lindquist E.A."/>
            <person name="Lucas S.M."/>
            <person name="Riley R."/>
            <person name="Salamov A.A."/>
            <person name="Hoffmeister D."/>
            <person name="Schwenk D."/>
            <person name="Hadar Y."/>
            <person name="Yarden O."/>
            <person name="de Vries R.P."/>
            <person name="Wiebenga A."/>
            <person name="Stenlid J."/>
            <person name="Eastwood D."/>
            <person name="Grigoriev I.V."/>
            <person name="Berka R.M."/>
            <person name="Blanchette R.A."/>
            <person name="Kersten P."/>
            <person name="Martinez A.T."/>
            <person name="Vicuna R."/>
            <person name="Cullen D."/>
        </authorList>
    </citation>
    <scope>NUCLEOTIDE SEQUENCE [LARGE SCALE GENOMIC DNA]</scope>
    <source>
        <strain evidence="3 4">B</strain>
    </source>
</reference>
<feature type="compositionally biased region" description="Low complexity" evidence="1">
    <location>
        <begin position="65"/>
        <end position="77"/>
    </location>
</feature>
<proteinExistence type="predicted"/>
<dbReference type="Proteomes" id="UP000016930">
    <property type="component" value="Unassembled WGS sequence"/>
</dbReference>
<organism evidence="3 4">
    <name type="scientific">Ceriporiopsis subvermispora (strain B)</name>
    <name type="common">White-rot fungus</name>
    <name type="synonym">Gelatoporia subvermispora</name>
    <dbReference type="NCBI Taxonomy" id="914234"/>
    <lineage>
        <taxon>Eukaryota</taxon>
        <taxon>Fungi</taxon>
        <taxon>Dikarya</taxon>
        <taxon>Basidiomycota</taxon>
        <taxon>Agaricomycotina</taxon>
        <taxon>Agaricomycetes</taxon>
        <taxon>Polyporales</taxon>
        <taxon>Gelatoporiaceae</taxon>
        <taxon>Gelatoporia</taxon>
    </lineage>
</organism>